<evidence type="ECO:0008006" key="8">
    <source>
        <dbReference type="Google" id="ProtNLM"/>
    </source>
</evidence>
<evidence type="ECO:0000256" key="5">
    <source>
        <dbReference type="SAM" id="Phobius"/>
    </source>
</evidence>
<evidence type="ECO:0000313" key="7">
    <source>
        <dbReference type="Proteomes" id="UP000305654"/>
    </source>
</evidence>
<sequence length="106" mass="11230">MLHAVSIWILAVALLGAGLFNAIGTRATQADFVRWGYPAWWCRLTGGLEMLSAVLVALPASRTAGLLLGALVMAAAALTVLRRREFKHLAPIAVFVVLIALAAFSS</sequence>
<dbReference type="Proteomes" id="UP000305654">
    <property type="component" value="Unassembled WGS sequence"/>
</dbReference>
<dbReference type="InterPro" id="IPR032808">
    <property type="entry name" value="DoxX"/>
</dbReference>
<proteinExistence type="predicted"/>
<keyword evidence="4 5" id="KW-0472">Membrane</keyword>
<evidence type="ECO:0000313" key="6">
    <source>
        <dbReference type="EMBL" id="TLU73998.1"/>
    </source>
</evidence>
<reference evidence="6 7" key="1">
    <citation type="submission" date="2019-05" db="EMBL/GenBank/DDBJ databases">
        <authorList>
            <person name="Pankratov T."/>
            <person name="Grouzdev D."/>
        </authorList>
    </citation>
    <scope>NUCLEOTIDE SEQUENCE [LARGE SCALE GENOMIC DNA]</scope>
    <source>
        <strain evidence="6 7">KEBCLARHB70R</strain>
    </source>
</reference>
<dbReference type="AlphaFoldDB" id="A0A5R9JI49"/>
<dbReference type="EMBL" id="VCDI01000001">
    <property type="protein sequence ID" value="TLU73998.1"/>
    <property type="molecule type" value="Genomic_DNA"/>
</dbReference>
<keyword evidence="3 5" id="KW-1133">Transmembrane helix</keyword>
<dbReference type="RefSeq" id="WP_138324251.1">
    <property type="nucleotide sequence ID" value="NZ_VCDI01000001.1"/>
</dbReference>
<comment type="caution">
    <text evidence="6">The sequence shown here is derived from an EMBL/GenBank/DDBJ whole genome shotgun (WGS) entry which is preliminary data.</text>
</comment>
<dbReference type="GO" id="GO:0016020">
    <property type="term" value="C:membrane"/>
    <property type="evidence" value="ECO:0007669"/>
    <property type="project" value="UniProtKB-SubCell"/>
</dbReference>
<name>A0A5R9JI49_9PROT</name>
<dbReference type="OrthoDB" id="7595779at2"/>
<dbReference type="Pfam" id="PF13564">
    <property type="entry name" value="DoxX_2"/>
    <property type="match status" value="1"/>
</dbReference>
<organism evidence="6 7">
    <name type="scientific">Lichenicoccus roseus</name>
    <dbReference type="NCBI Taxonomy" id="2683649"/>
    <lineage>
        <taxon>Bacteria</taxon>
        <taxon>Pseudomonadati</taxon>
        <taxon>Pseudomonadota</taxon>
        <taxon>Alphaproteobacteria</taxon>
        <taxon>Acetobacterales</taxon>
        <taxon>Acetobacteraceae</taxon>
        <taxon>Lichenicoccus</taxon>
    </lineage>
</organism>
<keyword evidence="7" id="KW-1185">Reference proteome</keyword>
<feature type="transmembrane region" description="Helical" evidence="5">
    <location>
        <begin position="88"/>
        <end position="105"/>
    </location>
</feature>
<protein>
    <recommendedName>
        <fullName evidence="8">DoxX family protein</fullName>
    </recommendedName>
</protein>
<evidence type="ECO:0000256" key="1">
    <source>
        <dbReference type="ARBA" id="ARBA00004141"/>
    </source>
</evidence>
<keyword evidence="2 5" id="KW-0812">Transmembrane</keyword>
<accession>A0A5R9JI49</accession>
<gene>
    <name evidence="6" type="ORF">FE263_01905</name>
</gene>
<comment type="subcellular location">
    <subcellularLocation>
        <location evidence="1">Membrane</location>
        <topology evidence="1">Multi-pass membrane protein</topology>
    </subcellularLocation>
</comment>
<evidence type="ECO:0000256" key="2">
    <source>
        <dbReference type="ARBA" id="ARBA00022692"/>
    </source>
</evidence>
<feature type="transmembrane region" description="Helical" evidence="5">
    <location>
        <begin position="51"/>
        <end position="81"/>
    </location>
</feature>
<evidence type="ECO:0000256" key="3">
    <source>
        <dbReference type="ARBA" id="ARBA00022989"/>
    </source>
</evidence>
<evidence type="ECO:0000256" key="4">
    <source>
        <dbReference type="ARBA" id="ARBA00023136"/>
    </source>
</evidence>